<accession>A0A7X5HXX9</accession>
<dbReference type="Pfam" id="PF00072">
    <property type="entry name" value="Response_reg"/>
    <property type="match status" value="1"/>
</dbReference>
<dbReference type="RefSeq" id="WP_162371411.1">
    <property type="nucleotide sequence ID" value="NZ_JAAEEH010000053.1"/>
</dbReference>
<sequence length="532" mass="59793">MLKLIIADDEHRVCQLIEKLLPWEEYGIQVVGKAYNGLEALELIRREKPEIVITDIRMPGLDGLALIGKSREAEEDTSFILVSGHRDFEYAQNAIKHGAEDYLLKPVSKDEMARIIRKVVAKRGRMEDKDRMAKALENVLKAQCTRELLEKGCRLGDRDLERLEKDYGIGPDGGSTQVALVQVDASLELEAREAPGFLEGLLEKAASAARPHLEEKALQVLQGREGRTLQYILHFPEGGRLDRHQAERIQQAVAAKVEEYGPYRVFVCLGEAVDRLRDLHRSCAGAAFARMDRIFQNKGGVVPAREEGQWTAPALSIPLQELEGVLARMLEQEEDLRKGLEGFYRSTLERMGLSHPAQVHQLGRAMTDQVLERLSGLGVGGLPLEGVRVRAQEALDLGSSLQDLGDRLCGVLEKALREALASRKVQDYRPIRIVKEYIEERYRENISLESAAREAGFNPVYLSALFKKETGINFKDYLVRRRLEKAKELLAAGDGTVQQVAEAVGYKDARHFSRLFTKTVGLTPNEYRRIYG</sequence>
<evidence type="ECO:0000256" key="8">
    <source>
        <dbReference type="ARBA" id="ARBA00023163"/>
    </source>
</evidence>
<dbReference type="Gene3D" id="1.10.10.60">
    <property type="entry name" value="Homeodomain-like"/>
    <property type="match status" value="2"/>
</dbReference>
<dbReference type="GO" id="GO:0043565">
    <property type="term" value="F:sequence-specific DNA binding"/>
    <property type="evidence" value="ECO:0007669"/>
    <property type="project" value="InterPro"/>
</dbReference>
<feature type="domain" description="HTH araC/xylS-type" evidence="11">
    <location>
        <begin position="432"/>
        <end position="530"/>
    </location>
</feature>
<feature type="domain" description="Response regulatory" evidence="12">
    <location>
        <begin position="3"/>
        <end position="120"/>
    </location>
</feature>
<dbReference type="InterPro" id="IPR001789">
    <property type="entry name" value="Sig_transdc_resp-reg_receiver"/>
</dbReference>
<evidence type="ECO:0000256" key="6">
    <source>
        <dbReference type="ARBA" id="ARBA00023015"/>
    </source>
</evidence>
<dbReference type="Gene3D" id="3.40.50.2300">
    <property type="match status" value="1"/>
</dbReference>
<reference evidence="13 14" key="1">
    <citation type="submission" date="2020-01" db="EMBL/GenBank/DDBJ databases">
        <title>Anaeroalcalibacter tamaniensis gen. nov., sp. nov., moderately halophilic strictly anaerobic fermenter bacterium from mud volcano of Taman peninsula.</title>
        <authorList>
            <person name="Frolova A."/>
            <person name="Merkel A.Y."/>
            <person name="Slobodkin A.I."/>
        </authorList>
    </citation>
    <scope>NUCLEOTIDE SEQUENCE [LARGE SCALE GENOMIC DNA]</scope>
    <source>
        <strain evidence="13 14">F-3ap</strain>
    </source>
</reference>
<evidence type="ECO:0000256" key="7">
    <source>
        <dbReference type="ARBA" id="ARBA00023125"/>
    </source>
</evidence>
<dbReference type="GO" id="GO:0003700">
    <property type="term" value="F:DNA-binding transcription factor activity"/>
    <property type="evidence" value="ECO:0007669"/>
    <property type="project" value="InterPro"/>
</dbReference>
<dbReference type="InterPro" id="IPR011006">
    <property type="entry name" value="CheY-like_superfamily"/>
</dbReference>
<name>A0A7X5HXX9_9FIRM</name>
<dbReference type="SUPFAM" id="SSF46689">
    <property type="entry name" value="Homeodomain-like"/>
    <property type="match status" value="2"/>
</dbReference>
<keyword evidence="6" id="KW-0805">Transcription regulation</keyword>
<dbReference type="PANTHER" id="PTHR42713">
    <property type="entry name" value="HISTIDINE KINASE-RELATED"/>
    <property type="match status" value="1"/>
</dbReference>
<dbReference type="PROSITE" id="PS50110">
    <property type="entry name" value="RESPONSE_REGULATORY"/>
    <property type="match status" value="1"/>
</dbReference>
<dbReference type="InterPro" id="IPR051552">
    <property type="entry name" value="HptR"/>
</dbReference>
<dbReference type="SMART" id="SM00448">
    <property type="entry name" value="REC"/>
    <property type="match status" value="1"/>
</dbReference>
<evidence type="ECO:0000256" key="1">
    <source>
        <dbReference type="ARBA" id="ARBA00004496"/>
    </source>
</evidence>
<comment type="subcellular location">
    <subcellularLocation>
        <location evidence="1">Cytoplasm</location>
    </subcellularLocation>
</comment>
<protein>
    <recommendedName>
        <fullName evidence="2">Stage 0 sporulation protein A homolog</fullName>
    </recommendedName>
</protein>
<keyword evidence="8" id="KW-0804">Transcription</keyword>
<dbReference type="PROSITE" id="PS00041">
    <property type="entry name" value="HTH_ARAC_FAMILY_1"/>
    <property type="match status" value="1"/>
</dbReference>
<dbReference type="GO" id="GO:0000160">
    <property type="term" value="P:phosphorelay signal transduction system"/>
    <property type="evidence" value="ECO:0007669"/>
    <property type="project" value="UniProtKB-KW"/>
</dbReference>
<dbReference type="AlphaFoldDB" id="A0A7X5HXX9"/>
<dbReference type="InterPro" id="IPR018060">
    <property type="entry name" value="HTH_AraC"/>
</dbReference>
<evidence type="ECO:0000256" key="2">
    <source>
        <dbReference type="ARBA" id="ARBA00018672"/>
    </source>
</evidence>
<dbReference type="PANTHER" id="PTHR42713:SF3">
    <property type="entry name" value="TRANSCRIPTIONAL REGULATORY PROTEIN HPTR"/>
    <property type="match status" value="1"/>
</dbReference>
<keyword evidence="3" id="KW-0963">Cytoplasm</keyword>
<comment type="caution">
    <text evidence="13">The sequence shown here is derived from an EMBL/GenBank/DDBJ whole genome shotgun (WGS) entry which is preliminary data.</text>
</comment>
<proteinExistence type="predicted"/>
<evidence type="ECO:0000259" key="12">
    <source>
        <dbReference type="PROSITE" id="PS50110"/>
    </source>
</evidence>
<keyword evidence="7" id="KW-0238">DNA-binding</keyword>
<organism evidence="13 14">
    <name type="scientific">Anaerotalea alkaliphila</name>
    <dbReference type="NCBI Taxonomy" id="2662126"/>
    <lineage>
        <taxon>Bacteria</taxon>
        <taxon>Bacillati</taxon>
        <taxon>Bacillota</taxon>
        <taxon>Clostridia</taxon>
        <taxon>Eubacteriales</taxon>
        <taxon>Anaerotalea</taxon>
    </lineage>
</organism>
<dbReference type="SMART" id="SM00342">
    <property type="entry name" value="HTH_ARAC"/>
    <property type="match status" value="1"/>
</dbReference>
<feature type="modified residue" description="4-aspartylphosphate" evidence="10">
    <location>
        <position position="55"/>
    </location>
</feature>
<evidence type="ECO:0000256" key="10">
    <source>
        <dbReference type="PROSITE-ProRule" id="PRU00169"/>
    </source>
</evidence>
<evidence type="ECO:0000259" key="11">
    <source>
        <dbReference type="PROSITE" id="PS01124"/>
    </source>
</evidence>
<keyword evidence="4 10" id="KW-0597">Phosphoprotein</keyword>
<dbReference type="SUPFAM" id="SSF52172">
    <property type="entry name" value="CheY-like"/>
    <property type="match status" value="1"/>
</dbReference>
<evidence type="ECO:0000256" key="5">
    <source>
        <dbReference type="ARBA" id="ARBA00023012"/>
    </source>
</evidence>
<dbReference type="Pfam" id="PF12833">
    <property type="entry name" value="HTH_18"/>
    <property type="match status" value="1"/>
</dbReference>
<evidence type="ECO:0000256" key="9">
    <source>
        <dbReference type="ARBA" id="ARBA00024867"/>
    </source>
</evidence>
<comment type="function">
    <text evidence="9">May play the central regulatory role in sporulation. It may be an element of the effector pathway responsible for the activation of sporulation genes in response to nutritional stress. Spo0A may act in concert with spo0H (a sigma factor) to control the expression of some genes that are critical to the sporulation process.</text>
</comment>
<keyword evidence="14" id="KW-1185">Reference proteome</keyword>
<evidence type="ECO:0000256" key="3">
    <source>
        <dbReference type="ARBA" id="ARBA00022490"/>
    </source>
</evidence>
<evidence type="ECO:0000256" key="4">
    <source>
        <dbReference type="ARBA" id="ARBA00022553"/>
    </source>
</evidence>
<dbReference type="CDD" id="cd17536">
    <property type="entry name" value="REC_YesN-like"/>
    <property type="match status" value="1"/>
</dbReference>
<dbReference type="Proteomes" id="UP000461585">
    <property type="component" value="Unassembled WGS sequence"/>
</dbReference>
<dbReference type="InterPro" id="IPR020449">
    <property type="entry name" value="Tscrpt_reg_AraC-type_HTH"/>
</dbReference>
<dbReference type="PRINTS" id="PR00032">
    <property type="entry name" value="HTHARAC"/>
</dbReference>
<keyword evidence="5" id="KW-0902">Two-component regulatory system</keyword>
<dbReference type="GO" id="GO:0005737">
    <property type="term" value="C:cytoplasm"/>
    <property type="evidence" value="ECO:0007669"/>
    <property type="project" value="UniProtKB-SubCell"/>
</dbReference>
<dbReference type="EMBL" id="JAAEEH010000053">
    <property type="protein sequence ID" value="NDL68690.1"/>
    <property type="molecule type" value="Genomic_DNA"/>
</dbReference>
<evidence type="ECO:0000313" key="13">
    <source>
        <dbReference type="EMBL" id="NDL68690.1"/>
    </source>
</evidence>
<evidence type="ECO:0000313" key="14">
    <source>
        <dbReference type="Proteomes" id="UP000461585"/>
    </source>
</evidence>
<dbReference type="InterPro" id="IPR018062">
    <property type="entry name" value="HTH_AraC-typ_CS"/>
</dbReference>
<dbReference type="PROSITE" id="PS01124">
    <property type="entry name" value="HTH_ARAC_FAMILY_2"/>
    <property type="match status" value="1"/>
</dbReference>
<gene>
    <name evidence="13" type="ORF">GXN74_13175</name>
</gene>
<dbReference type="InterPro" id="IPR009057">
    <property type="entry name" value="Homeodomain-like_sf"/>
</dbReference>